<dbReference type="Proteomes" id="UP000683139">
    <property type="component" value="Unassembled WGS sequence"/>
</dbReference>
<dbReference type="GO" id="GO:0016747">
    <property type="term" value="F:acyltransferase activity, transferring groups other than amino-acyl groups"/>
    <property type="evidence" value="ECO:0007669"/>
    <property type="project" value="InterPro"/>
</dbReference>
<protein>
    <submittedName>
        <fullName evidence="2">N-acetyltransferase</fullName>
    </submittedName>
</protein>
<dbReference type="SUPFAM" id="SSF55729">
    <property type="entry name" value="Acyl-CoA N-acyltransferases (Nat)"/>
    <property type="match status" value="1"/>
</dbReference>
<name>A0A919YS08_9BACL</name>
<comment type="caution">
    <text evidence="2">The sequence shown here is derived from an EMBL/GenBank/DDBJ whole genome shotgun (WGS) entry which is preliminary data.</text>
</comment>
<dbReference type="PROSITE" id="PS51186">
    <property type="entry name" value="GNAT"/>
    <property type="match status" value="1"/>
</dbReference>
<feature type="domain" description="N-acetyltransferase" evidence="1">
    <location>
        <begin position="2"/>
        <end position="138"/>
    </location>
</feature>
<keyword evidence="3" id="KW-1185">Reference proteome</keyword>
<organism evidence="2 3">
    <name type="scientific">Paenibacillus montaniterrae</name>
    <dbReference type="NCBI Taxonomy" id="429341"/>
    <lineage>
        <taxon>Bacteria</taxon>
        <taxon>Bacillati</taxon>
        <taxon>Bacillota</taxon>
        <taxon>Bacilli</taxon>
        <taxon>Bacillales</taxon>
        <taxon>Paenibacillaceae</taxon>
        <taxon>Paenibacillus</taxon>
    </lineage>
</organism>
<accession>A0A919YS08</accession>
<dbReference type="EMBL" id="BOSE01000007">
    <property type="protein sequence ID" value="GIP18162.1"/>
    <property type="molecule type" value="Genomic_DNA"/>
</dbReference>
<dbReference type="AlphaFoldDB" id="A0A919YS08"/>
<evidence type="ECO:0000259" key="1">
    <source>
        <dbReference type="PROSITE" id="PS51186"/>
    </source>
</evidence>
<sequence length="138" mass="16441">MINLRDYNNQEEIITLLAECMYPDVERVKREYERYRNDQNRILLGRIEGKNLVGIIGVIWLTENEVELKHISIKASKRRQGLGKKLIYEFIKENQIKRIEVETDKNSVNFYKKIGFKITSLGEKYSGVERYKCIKDCY</sequence>
<reference evidence="2" key="1">
    <citation type="submission" date="2021-03" db="EMBL/GenBank/DDBJ databases">
        <title>Antimicrobial resistance genes in bacteria isolated from Japanese honey, and their potential for conferring macrolide and lincosamide resistance in the American foulbrood pathogen Paenibacillus larvae.</title>
        <authorList>
            <person name="Okamoto M."/>
            <person name="Kumagai M."/>
            <person name="Kanamori H."/>
            <person name="Takamatsu D."/>
        </authorList>
    </citation>
    <scope>NUCLEOTIDE SEQUENCE</scope>
    <source>
        <strain evidence="2">J40TS1</strain>
    </source>
</reference>
<dbReference type="RefSeq" id="WP_213518211.1">
    <property type="nucleotide sequence ID" value="NZ_BOSE01000007.1"/>
</dbReference>
<proteinExistence type="predicted"/>
<dbReference type="Gene3D" id="3.40.630.30">
    <property type="match status" value="1"/>
</dbReference>
<dbReference type="InterPro" id="IPR000182">
    <property type="entry name" value="GNAT_dom"/>
</dbReference>
<evidence type="ECO:0000313" key="2">
    <source>
        <dbReference type="EMBL" id="GIP18162.1"/>
    </source>
</evidence>
<dbReference type="Pfam" id="PF13673">
    <property type="entry name" value="Acetyltransf_10"/>
    <property type="match status" value="1"/>
</dbReference>
<evidence type="ECO:0000313" key="3">
    <source>
        <dbReference type="Proteomes" id="UP000683139"/>
    </source>
</evidence>
<dbReference type="CDD" id="cd04301">
    <property type="entry name" value="NAT_SF"/>
    <property type="match status" value="1"/>
</dbReference>
<gene>
    <name evidence="2" type="ORF">J40TS1_38040</name>
</gene>
<dbReference type="InterPro" id="IPR016181">
    <property type="entry name" value="Acyl_CoA_acyltransferase"/>
</dbReference>